<evidence type="ECO:0000313" key="3">
    <source>
        <dbReference type="Proteomes" id="UP000323000"/>
    </source>
</evidence>
<comment type="caution">
    <text evidence="2">The sequence shown here is derived from an EMBL/GenBank/DDBJ whole genome shotgun (WGS) entry which is preliminary data.</text>
</comment>
<keyword evidence="3" id="KW-1185">Reference proteome</keyword>
<dbReference type="Gene3D" id="4.10.60.10">
    <property type="entry name" value="Zinc finger, CCHC-type"/>
    <property type="match status" value="1"/>
</dbReference>
<sequence>MMVTNAKFDGTNNFGMWQCEVLDVLFQKELDIALEDKPSEMDDKEWEKINHQACGTIRLSLAKDQKYTVMKEKSAKKLWKTLEDKYMTKSLKNRLYLKKKLFRFMYVLGMSINNHINAFSKILIYLLNLDEHFSEEDKALLLINSLPDEYYHLSTTLIYMKDTISFDVVCSALYNCETRKKDRRDHKDTSVEALTARGCLQSRKPGKRSKSQSKVRYAKDEYAFYHEKGHWKKDCLKLQNKNKGKTFSDACVAKHGDNESDFALVAAIEGKTPIEVELEITSVDPVSVTEVDNNFSVTDEEDEEEVFTKEPSQQQDSIAVRRPR</sequence>
<evidence type="ECO:0008006" key="4">
    <source>
        <dbReference type="Google" id="ProtNLM"/>
    </source>
</evidence>
<protein>
    <recommendedName>
        <fullName evidence="4">Reverse transcriptase Ty1/copia-type domain-containing protein</fullName>
    </recommendedName>
</protein>
<organism evidence="2 3">
    <name type="scientific">Acer yangbiense</name>
    <dbReference type="NCBI Taxonomy" id="1000413"/>
    <lineage>
        <taxon>Eukaryota</taxon>
        <taxon>Viridiplantae</taxon>
        <taxon>Streptophyta</taxon>
        <taxon>Embryophyta</taxon>
        <taxon>Tracheophyta</taxon>
        <taxon>Spermatophyta</taxon>
        <taxon>Magnoliopsida</taxon>
        <taxon>eudicotyledons</taxon>
        <taxon>Gunneridae</taxon>
        <taxon>Pentapetalae</taxon>
        <taxon>rosids</taxon>
        <taxon>malvids</taxon>
        <taxon>Sapindales</taxon>
        <taxon>Sapindaceae</taxon>
        <taxon>Hippocastanoideae</taxon>
        <taxon>Acereae</taxon>
        <taxon>Acer</taxon>
    </lineage>
</organism>
<reference evidence="3" key="1">
    <citation type="journal article" date="2019" name="Gigascience">
        <title>De novo genome assembly of the endangered Acer yangbiense, a plant species with extremely small populations endemic to Yunnan Province, China.</title>
        <authorList>
            <person name="Yang J."/>
            <person name="Wariss H.M."/>
            <person name="Tao L."/>
            <person name="Zhang R."/>
            <person name="Yun Q."/>
            <person name="Hollingsworth P."/>
            <person name="Dao Z."/>
            <person name="Luo G."/>
            <person name="Guo H."/>
            <person name="Ma Y."/>
            <person name="Sun W."/>
        </authorList>
    </citation>
    <scope>NUCLEOTIDE SEQUENCE [LARGE SCALE GENOMIC DNA]</scope>
    <source>
        <strain evidence="3">cv. Malutang</strain>
    </source>
</reference>
<proteinExistence type="predicted"/>
<dbReference type="Pfam" id="PF14223">
    <property type="entry name" value="Retrotran_gag_2"/>
    <property type="match status" value="1"/>
</dbReference>
<feature type="region of interest" description="Disordered" evidence="1">
    <location>
        <begin position="297"/>
        <end position="324"/>
    </location>
</feature>
<evidence type="ECO:0000256" key="1">
    <source>
        <dbReference type="SAM" id="MobiDB-lite"/>
    </source>
</evidence>
<name>A0A5C7ITI5_9ROSI</name>
<accession>A0A5C7ITI5</accession>
<gene>
    <name evidence="2" type="ORF">EZV62_000977</name>
</gene>
<dbReference type="Proteomes" id="UP000323000">
    <property type="component" value="Chromosome 1"/>
</dbReference>
<evidence type="ECO:0000313" key="2">
    <source>
        <dbReference type="EMBL" id="TXG72398.1"/>
    </source>
</evidence>
<dbReference type="EMBL" id="VAHF01000001">
    <property type="protein sequence ID" value="TXG72398.1"/>
    <property type="molecule type" value="Genomic_DNA"/>
</dbReference>
<dbReference type="OrthoDB" id="1718863at2759"/>
<dbReference type="AlphaFoldDB" id="A0A5C7ITI5"/>